<reference evidence="1" key="1">
    <citation type="submission" date="2021-03" db="EMBL/GenBank/DDBJ databases">
        <title>Evolutionary priming and transition to the ectomycorrhizal habit in an iconic lineage of mushroom-forming fungi: is preadaptation a requirement?</title>
        <authorList>
            <consortium name="DOE Joint Genome Institute"/>
            <person name="Looney B.P."/>
            <person name="Miyauchi S."/>
            <person name="Morin E."/>
            <person name="Drula E."/>
            <person name="Courty P.E."/>
            <person name="Chicoki N."/>
            <person name="Fauchery L."/>
            <person name="Kohler A."/>
            <person name="Kuo A."/>
            <person name="LaButti K."/>
            <person name="Pangilinan J."/>
            <person name="Lipzen A."/>
            <person name="Riley R."/>
            <person name="Andreopoulos W."/>
            <person name="He G."/>
            <person name="Johnson J."/>
            <person name="Barry K.W."/>
            <person name="Grigoriev I.V."/>
            <person name="Nagy L."/>
            <person name="Hibbett D."/>
            <person name="Henrissat B."/>
            <person name="Matheny P.B."/>
            <person name="Labbe J."/>
            <person name="Martin A.F."/>
        </authorList>
    </citation>
    <scope>NUCLEOTIDE SEQUENCE</scope>
    <source>
        <strain evidence="1">BPL698</strain>
    </source>
</reference>
<gene>
    <name evidence="1" type="ORF">F5148DRAFT_1309763</name>
</gene>
<name>A0ACC0TS26_9AGAM</name>
<sequence length="172" mass="18968">MGGALTTTLNYTKVTDIIEDVIQQNPASNETFLTKSNIAQLDQFGISINAYLPLKKWWTFNLYSNVYNNRFRGTINGTYVDIAGTTFVGNVTSSFKFNKGWGLEVSGFYRSGGIDGVVVSQPMGAINFGASKTVLKGKGTIRLNYRDPFHLQYFRGATKYGNVDASLHQPLG</sequence>
<protein>
    <submittedName>
        <fullName evidence="1">Outer membrane protein beta-barrel family-domain-containing protein</fullName>
    </submittedName>
</protein>
<keyword evidence="2" id="KW-1185">Reference proteome</keyword>
<evidence type="ECO:0000313" key="1">
    <source>
        <dbReference type="EMBL" id="KAI9432631.1"/>
    </source>
</evidence>
<accession>A0ACC0TS26</accession>
<organism evidence="1 2">
    <name type="scientific">Russula earlei</name>
    <dbReference type="NCBI Taxonomy" id="71964"/>
    <lineage>
        <taxon>Eukaryota</taxon>
        <taxon>Fungi</taxon>
        <taxon>Dikarya</taxon>
        <taxon>Basidiomycota</taxon>
        <taxon>Agaricomycotina</taxon>
        <taxon>Agaricomycetes</taxon>
        <taxon>Russulales</taxon>
        <taxon>Russulaceae</taxon>
        <taxon>Russula</taxon>
    </lineage>
</organism>
<dbReference type="Proteomes" id="UP001207468">
    <property type="component" value="Unassembled WGS sequence"/>
</dbReference>
<dbReference type="EMBL" id="JAGFNK010001311">
    <property type="protein sequence ID" value="KAI9432631.1"/>
    <property type="molecule type" value="Genomic_DNA"/>
</dbReference>
<evidence type="ECO:0000313" key="2">
    <source>
        <dbReference type="Proteomes" id="UP001207468"/>
    </source>
</evidence>
<comment type="caution">
    <text evidence="1">The sequence shown here is derived from an EMBL/GenBank/DDBJ whole genome shotgun (WGS) entry which is preliminary data.</text>
</comment>
<proteinExistence type="predicted"/>